<accession>A0A518G9R4</accession>
<proteinExistence type="predicted"/>
<gene>
    <name evidence="1" type="ORF">Q31a_36580</name>
</gene>
<evidence type="ECO:0008006" key="3">
    <source>
        <dbReference type="Google" id="ProtNLM"/>
    </source>
</evidence>
<dbReference type="Proteomes" id="UP000318017">
    <property type="component" value="Chromosome"/>
</dbReference>
<dbReference type="Gene3D" id="3.90.920.10">
    <property type="entry name" value="DNA primase, PRIM domain"/>
    <property type="match status" value="1"/>
</dbReference>
<dbReference type="SUPFAM" id="SSF56747">
    <property type="entry name" value="Prim-pol domain"/>
    <property type="match status" value="1"/>
</dbReference>
<sequence>MSNNANPNSFGFRIVGACHNKRRLVEYWPAFVAYCLCDDRARINEGGFLSPYEYATEIESRIVEPASMILDVRGFKGVSCSRYLWFDIDDADLDQGLDRCRRLVSCLLERYDLDDGDLLVFFSGSKGFHVGLPTSLWQPIASKQFARGCRTMAESLGDSAGVSIDPAIYQAVQPFRAPNSRHLKTGRYKRLVSIAELEELNAEAIRQRASSPLPFEPPDSPALHQQAVIDWAKAEFAVAQHAEVIRHFDAERSELNRSTLEFIRDGAIPGDRHRLLYSSAANLFEFGCPLALASALLMESALDSGLPPTEIRRAIDNAFTKQGPRPNDH</sequence>
<dbReference type="EMBL" id="CP036298">
    <property type="protein sequence ID" value="QDV25334.1"/>
    <property type="molecule type" value="Genomic_DNA"/>
</dbReference>
<protein>
    <recommendedName>
        <fullName evidence="3">DNA primase small subunit</fullName>
    </recommendedName>
</protein>
<organism evidence="1 2">
    <name type="scientific">Aureliella helgolandensis</name>
    <dbReference type="NCBI Taxonomy" id="2527968"/>
    <lineage>
        <taxon>Bacteria</taxon>
        <taxon>Pseudomonadati</taxon>
        <taxon>Planctomycetota</taxon>
        <taxon>Planctomycetia</taxon>
        <taxon>Pirellulales</taxon>
        <taxon>Pirellulaceae</taxon>
        <taxon>Aureliella</taxon>
    </lineage>
</organism>
<dbReference type="AlphaFoldDB" id="A0A518G9R4"/>
<evidence type="ECO:0000313" key="1">
    <source>
        <dbReference type="EMBL" id="QDV25334.1"/>
    </source>
</evidence>
<name>A0A518G9R4_9BACT</name>
<dbReference type="KEGG" id="ahel:Q31a_36580"/>
<reference evidence="1 2" key="1">
    <citation type="submission" date="2019-02" db="EMBL/GenBank/DDBJ databases">
        <title>Deep-cultivation of Planctomycetes and their phenomic and genomic characterization uncovers novel biology.</title>
        <authorList>
            <person name="Wiegand S."/>
            <person name="Jogler M."/>
            <person name="Boedeker C."/>
            <person name="Pinto D."/>
            <person name="Vollmers J."/>
            <person name="Rivas-Marin E."/>
            <person name="Kohn T."/>
            <person name="Peeters S.H."/>
            <person name="Heuer A."/>
            <person name="Rast P."/>
            <person name="Oberbeckmann S."/>
            <person name="Bunk B."/>
            <person name="Jeske O."/>
            <person name="Meyerdierks A."/>
            <person name="Storesund J.E."/>
            <person name="Kallscheuer N."/>
            <person name="Luecker S."/>
            <person name="Lage O.M."/>
            <person name="Pohl T."/>
            <person name="Merkel B.J."/>
            <person name="Hornburger P."/>
            <person name="Mueller R.-W."/>
            <person name="Bruemmer F."/>
            <person name="Labrenz M."/>
            <person name="Spormann A.M."/>
            <person name="Op den Camp H."/>
            <person name="Overmann J."/>
            <person name="Amann R."/>
            <person name="Jetten M.S.M."/>
            <person name="Mascher T."/>
            <person name="Medema M.H."/>
            <person name="Devos D.P."/>
            <person name="Kaster A.-K."/>
            <person name="Ovreas L."/>
            <person name="Rohde M."/>
            <person name="Galperin M.Y."/>
            <person name="Jogler C."/>
        </authorList>
    </citation>
    <scope>NUCLEOTIDE SEQUENCE [LARGE SCALE GENOMIC DNA]</scope>
    <source>
        <strain evidence="1 2">Q31a</strain>
    </source>
</reference>
<evidence type="ECO:0000313" key="2">
    <source>
        <dbReference type="Proteomes" id="UP000318017"/>
    </source>
</evidence>
<dbReference type="RefSeq" id="WP_145080249.1">
    <property type="nucleotide sequence ID" value="NZ_CP036298.1"/>
</dbReference>
<dbReference type="OrthoDB" id="268750at2"/>
<keyword evidence="2" id="KW-1185">Reference proteome</keyword>
<dbReference type="CDD" id="cd00525">
    <property type="entry name" value="AE_Prim_S_like"/>
    <property type="match status" value="1"/>
</dbReference>